<evidence type="ECO:0000313" key="5">
    <source>
        <dbReference type="Proteomes" id="UP000028712"/>
    </source>
</evidence>
<keyword evidence="1" id="KW-0472">Membrane</keyword>
<feature type="transmembrane region" description="Helical" evidence="1">
    <location>
        <begin position="38"/>
        <end position="56"/>
    </location>
</feature>
<name>A0A086AJP5_FLAHY</name>
<sequence length="119" mass="14384">MGRLKRHMFGDYTNYDENITNDERYNLAYKRMRRIKGFYSHLMIYVFVNIFILIASTSHGIIGNEKFWQWETFSTALFWGIGLAAHGFSVFGRNLFFSTDWEERKIKEFMEKEANQKWE</sequence>
<dbReference type="InterPro" id="IPR025698">
    <property type="entry name" value="2TM_dom"/>
</dbReference>
<dbReference type="Proteomes" id="UP000198424">
    <property type="component" value="Unassembled WGS sequence"/>
</dbReference>
<dbReference type="AlphaFoldDB" id="A0A086AJP5"/>
<gene>
    <name evidence="4" type="ORF">B0A62_02265</name>
    <name evidence="3" type="ORF">IW20_09070</name>
</gene>
<protein>
    <recommendedName>
        <fullName evidence="2">2TM domain-containing protein</fullName>
    </recommendedName>
</protein>
<dbReference type="EMBL" id="JPRM01000012">
    <property type="protein sequence ID" value="KFF16909.1"/>
    <property type="molecule type" value="Genomic_DNA"/>
</dbReference>
<feature type="domain" description="2TM" evidence="2">
    <location>
        <begin position="28"/>
        <end position="111"/>
    </location>
</feature>
<proteinExistence type="predicted"/>
<dbReference type="Pfam" id="PF13239">
    <property type="entry name" value="2TM"/>
    <property type="match status" value="1"/>
</dbReference>
<dbReference type="EMBL" id="MUGY01000002">
    <property type="protein sequence ID" value="OXA97705.1"/>
    <property type="molecule type" value="Genomic_DNA"/>
</dbReference>
<dbReference type="STRING" id="991.IW20_09070"/>
<reference evidence="4 6" key="2">
    <citation type="submission" date="2016-11" db="EMBL/GenBank/DDBJ databases">
        <title>Whole genomes of Flavobacteriaceae.</title>
        <authorList>
            <person name="Stine C."/>
            <person name="Li C."/>
            <person name="Tadesse D."/>
        </authorList>
    </citation>
    <scope>NUCLEOTIDE SEQUENCE [LARGE SCALE GENOMIC DNA]</scope>
    <source>
        <strain evidence="4 6">ATCC 29551</strain>
    </source>
</reference>
<reference evidence="3 5" key="1">
    <citation type="submission" date="2014-07" db="EMBL/GenBank/DDBJ databases">
        <title>Genome of Flavobacterium hydatis DSM 2063.</title>
        <authorList>
            <person name="Pipes S.E."/>
            <person name="Stropko S.J."/>
            <person name="Newman J.D."/>
        </authorList>
    </citation>
    <scope>NUCLEOTIDE SEQUENCE [LARGE SCALE GENOMIC DNA]</scope>
    <source>
        <strain evidence="3 5">DSM 2063</strain>
    </source>
</reference>
<evidence type="ECO:0000259" key="2">
    <source>
        <dbReference type="Pfam" id="PF13239"/>
    </source>
</evidence>
<keyword evidence="1" id="KW-1133">Transmembrane helix</keyword>
<evidence type="ECO:0000313" key="3">
    <source>
        <dbReference type="EMBL" id="KFF16909.1"/>
    </source>
</evidence>
<evidence type="ECO:0000256" key="1">
    <source>
        <dbReference type="SAM" id="Phobius"/>
    </source>
</evidence>
<evidence type="ECO:0000313" key="4">
    <source>
        <dbReference type="EMBL" id="OXA97705.1"/>
    </source>
</evidence>
<dbReference type="OrthoDB" id="1495672at2"/>
<keyword evidence="6" id="KW-1185">Reference proteome</keyword>
<organism evidence="3 5">
    <name type="scientific">Flavobacterium hydatis</name>
    <name type="common">Cytophaga aquatilis</name>
    <dbReference type="NCBI Taxonomy" id="991"/>
    <lineage>
        <taxon>Bacteria</taxon>
        <taxon>Pseudomonadati</taxon>
        <taxon>Bacteroidota</taxon>
        <taxon>Flavobacteriia</taxon>
        <taxon>Flavobacteriales</taxon>
        <taxon>Flavobacteriaceae</taxon>
        <taxon>Flavobacterium</taxon>
    </lineage>
</organism>
<dbReference type="RefSeq" id="WP_035621050.1">
    <property type="nucleotide sequence ID" value="NZ_JBEWQG010000023.1"/>
</dbReference>
<feature type="transmembrane region" description="Helical" evidence="1">
    <location>
        <begin position="76"/>
        <end position="97"/>
    </location>
</feature>
<dbReference type="eggNOG" id="COG2972">
    <property type="taxonomic scope" value="Bacteria"/>
</dbReference>
<accession>A0A086AJP5</accession>
<keyword evidence="1" id="KW-0812">Transmembrane</keyword>
<dbReference type="Proteomes" id="UP000028712">
    <property type="component" value="Unassembled WGS sequence"/>
</dbReference>
<comment type="caution">
    <text evidence="3">The sequence shown here is derived from an EMBL/GenBank/DDBJ whole genome shotgun (WGS) entry which is preliminary data.</text>
</comment>
<evidence type="ECO:0000313" key="6">
    <source>
        <dbReference type="Proteomes" id="UP000198424"/>
    </source>
</evidence>